<accession>A0A411AWB3</accession>
<evidence type="ECO:0000256" key="1">
    <source>
        <dbReference type="SAM" id="MobiDB-lite"/>
    </source>
</evidence>
<dbReference type="Proteomes" id="UP000289486">
    <property type="component" value="Segment"/>
</dbReference>
<gene>
    <name evidence="2" type="ORF">LIET2_gp103</name>
</gene>
<dbReference type="GO" id="GO:0004519">
    <property type="term" value="F:endonuclease activity"/>
    <property type="evidence" value="ECO:0007669"/>
    <property type="project" value="UniProtKB-KW"/>
</dbReference>
<proteinExistence type="predicted"/>
<evidence type="ECO:0000313" key="2">
    <source>
        <dbReference type="EMBL" id="QAX92355.1"/>
    </source>
</evidence>
<feature type="compositionally biased region" description="Gly residues" evidence="1">
    <location>
        <begin position="13"/>
        <end position="24"/>
    </location>
</feature>
<keyword evidence="2" id="KW-0378">Hydrolase</keyword>
<dbReference type="Gene3D" id="1.10.10.10">
    <property type="entry name" value="Winged helix-like DNA-binding domain superfamily/Winged helix DNA-binding domain"/>
    <property type="match status" value="1"/>
</dbReference>
<keyword evidence="2" id="KW-0255">Endonuclease</keyword>
<keyword evidence="2" id="KW-0540">Nuclease</keyword>
<dbReference type="EMBL" id="MK388689">
    <property type="protein sequence ID" value="QAX92355.1"/>
    <property type="molecule type" value="Genomic_DNA"/>
</dbReference>
<dbReference type="InterPro" id="IPR036388">
    <property type="entry name" value="WH-like_DNA-bd_sf"/>
</dbReference>
<organism evidence="2 3">
    <name type="scientific">Pantoea phage vB_PagM_LIET2</name>
    <dbReference type="NCBI Taxonomy" id="2508071"/>
    <lineage>
        <taxon>Viruses</taxon>
        <taxon>Duplodnaviria</taxon>
        <taxon>Heunggongvirae</taxon>
        <taxon>Uroviricota</taxon>
        <taxon>Caudoviricetes</taxon>
        <taxon>Lietduovirus</taxon>
        <taxon>Lietduovirus LIET2</taxon>
    </lineage>
</organism>
<evidence type="ECO:0000313" key="3">
    <source>
        <dbReference type="Proteomes" id="UP000289486"/>
    </source>
</evidence>
<protein>
    <submittedName>
        <fullName evidence="2">Endonuclease</fullName>
    </submittedName>
</protein>
<feature type="region of interest" description="Disordered" evidence="1">
    <location>
        <begin position="1"/>
        <end position="33"/>
    </location>
</feature>
<keyword evidence="3" id="KW-1185">Reference proteome</keyword>
<sequence>MTRIVNQVRRGARNGGNGTGGRPRGSGSRPVIGVHQKTGKTIRLCGGMAMIDAGFSQSGIWKCCNGIAKQHAGFTWEYEDVILEREKHNKTVDDLH</sequence>
<reference evidence="2 3" key="1">
    <citation type="submission" date="2019-01" db="EMBL/GenBank/DDBJ databases">
        <title>Complete genome sequence of Pantoea phage vB_PagM_LIET2.</title>
        <authorList>
            <person name="Truncaite L."/>
            <person name="Simoliuniene M."/>
            <person name="Kazlauskas D."/>
            <person name="Meskys R."/>
            <person name="Simoliunas E."/>
        </authorList>
    </citation>
    <scope>NUCLEOTIDE SEQUENCE [LARGE SCALE GENOMIC DNA]</scope>
</reference>
<name>A0A411AWB3_9CAUD</name>